<gene>
    <name evidence="2" type="ORF">DACRYDRAFT_93047</name>
</gene>
<sequence length="84" mass="9525">MSSLTVELAPLPLWGHALSRHMFRAPALRTPPGRPTRGSQRRQRSRPTRKGRHLSRAIQTLRIPRGLERRGRRLLALSSGPGFQ</sequence>
<evidence type="ECO:0000313" key="3">
    <source>
        <dbReference type="Proteomes" id="UP000030653"/>
    </source>
</evidence>
<dbReference type="RefSeq" id="XP_040632798.1">
    <property type="nucleotide sequence ID" value="XM_040777121.1"/>
</dbReference>
<feature type="compositionally biased region" description="Basic residues" evidence="1">
    <location>
        <begin position="39"/>
        <end position="55"/>
    </location>
</feature>
<accession>M5GAL6</accession>
<dbReference type="GeneID" id="63692183"/>
<proteinExistence type="predicted"/>
<keyword evidence="3" id="KW-1185">Reference proteome</keyword>
<evidence type="ECO:0000313" key="2">
    <source>
        <dbReference type="EMBL" id="EJU05904.1"/>
    </source>
</evidence>
<name>M5GAL6_DACPD</name>
<organism evidence="2 3">
    <name type="scientific">Dacryopinax primogenitus (strain DJM 731)</name>
    <name type="common">Brown rot fungus</name>
    <dbReference type="NCBI Taxonomy" id="1858805"/>
    <lineage>
        <taxon>Eukaryota</taxon>
        <taxon>Fungi</taxon>
        <taxon>Dikarya</taxon>
        <taxon>Basidiomycota</taxon>
        <taxon>Agaricomycotina</taxon>
        <taxon>Dacrymycetes</taxon>
        <taxon>Dacrymycetales</taxon>
        <taxon>Dacrymycetaceae</taxon>
        <taxon>Dacryopinax</taxon>
    </lineage>
</organism>
<evidence type="ECO:0000256" key="1">
    <source>
        <dbReference type="SAM" id="MobiDB-lite"/>
    </source>
</evidence>
<reference evidence="2 3" key="1">
    <citation type="journal article" date="2012" name="Science">
        <title>The Paleozoic origin of enzymatic lignin decomposition reconstructed from 31 fungal genomes.</title>
        <authorList>
            <person name="Floudas D."/>
            <person name="Binder M."/>
            <person name="Riley R."/>
            <person name="Barry K."/>
            <person name="Blanchette R.A."/>
            <person name="Henrissat B."/>
            <person name="Martinez A.T."/>
            <person name="Otillar R."/>
            <person name="Spatafora J.W."/>
            <person name="Yadav J.S."/>
            <person name="Aerts A."/>
            <person name="Benoit I."/>
            <person name="Boyd A."/>
            <person name="Carlson A."/>
            <person name="Copeland A."/>
            <person name="Coutinho P.M."/>
            <person name="de Vries R.P."/>
            <person name="Ferreira P."/>
            <person name="Findley K."/>
            <person name="Foster B."/>
            <person name="Gaskell J."/>
            <person name="Glotzer D."/>
            <person name="Gorecki P."/>
            <person name="Heitman J."/>
            <person name="Hesse C."/>
            <person name="Hori C."/>
            <person name="Igarashi K."/>
            <person name="Jurgens J.A."/>
            <person name="Kallen N."/>
            <person name="Kersten P."/>
            <person name="Kohler A."/>
            <person name="Kuees U."/>
            <person name="Kumar T.K.A."/>
            <person name="Kuo A."/>
            <person name="LaButti K."/>
            <person name="Larrondo L.F."/>
            <person name="Lindquist E."/>
            <person name="Ling A."/>
            <person name="Lombard V."/>
            <person name="Lucas S."/>
            <person name="Lundell T."/>
            <person name="Martin R."/>
            <person name="McLaughlin D.J."/>
            <person name="Morgenstern I."/>
            <person name="Morin E."/>
            <person name="Murat C."/>
            <person name="Nagy L.G."/>
            <person name="Nolan M."/>
            <person name="Ohm R.A."/>
            <person name="Patyshakuliyeva A."/>
            <person name="Rokas A."/>
            <person name="Ruiz-Duenas F.J."/>
            <person name="Sabat G."/>
            <person name="Salamov A."/>
            <person name="Samejima M."/>
            <person name="Schmutz J."/>
            <person name="Slot J.C."/>
            <person name="St John F."/>
            <person name="Stenlid J."/>
            <person name="Sun H."/>
            <person name="Sun S."/>
            <person name="Syed K."/>
            <person name="Tsang A."/>
            <person name="Wiebenga A."/>
            <person name="Young D."/>
            <person name="Pisabarro A."/>
            <person name="Eastwood D.C."/>
            <person name="Martin F."/>
            <person name="Cullen D."/>
            <person name="Grigoriev I.V."/>
            <person name="Hibbett D.S."/>
        </authorList>
    </citation>
    <scope>NUCLEOTIDE SEQUENCE [LARGE SCALE GENOMIC DNA]</scope>
    <source>
        <strain evidence="2 3">DJM-731 SS1</strain>
    </source>
</reference>
<protein>
    <submittedName>
        <fullName evidence="2">Uncharacterized protein</fullName>
    </submittedName>
</protein>
<dbReference type="AlphaFoldDB" id="M5GAL6"/>
<dbReference type="Proteomes" id="UP000030653">
    <property type="component" value="Unassembled WGS sequence"/>
</dbReference>
<feature type="region of interest" description="Disordered" evidence="1">
    <location>
        <begin position="24"/>
        <end position="65"/>
    </location>
</feature>
<dbReference type="EMBL" id="JH795856">
    <property type="protein sequence ID" value="EJU05904.1"/>
    <property type="molecule type" value="Genomic_DNA"/>
</dbReference>
<dbReference type="HOGENOM" id="CLU_2527402_0_0_1"/>